<dbReference type="InterPro" id="IPR027409">
    <property type="entry name" value="GroEL-like_apical_dom_sf"/>
</dbReference>
<evidence type="ECO:0000256" key="1">
    <source>
        <dbReference type="ARBA" id="ARBA00004496"/>
    </source>
</evidence>
<dbReference type="HOGENOM" id="CLU_008891_7_2_1"/>
<dbReference type="InParanoid" id="W4KDY1"/>
<dbReference type="InterPro" id="IPR027413">
    <property type="entry name" value="GROEL-like_equatorial_sf"/>
</dbReference>
<dbReference type="SUPFAM" id="SSF48592">
    <property type="entry name" value="GroEL equatorial domain-like"/>
    <property type="match status" value="1"/>
</dbReference>
<dbReference type="GO" id="GO:0051082">
    <property type="term" value="F:unfolded protein binding"/>
    <property type="evidence" value="ECO:0007669"/>
    <property type="project" value="InterPro"/>
</dbReference>
<keyword evidence="5 10" id="KW-0547">Nucleotide-binding</keyword>
<dbReference type="FunFam" id="1.10.560.10:FF:000053">
    <property type="entry name" value="T-complex protein 1 subunit delta"/>
    <property type="match status" value="1"/>
</dbReference>
<accession>W4KDY1</accession>
<sequence>MDHQAVYTTDEYGRPFIILREQARKTRTHGIEAIKTHILAARTVSNIIRTSLGPRGLDKILISPDGEITVTNDGATILSQMEVEHQIAKLLVQLSKSQDDEIGDGTTGVVVLAGALLEQSEALLDRGIHPIRIADGFDRACRIAVQNLDNIADRVEYSRENTENLLKTAMTSLGSKIVSKEHQQFAQIAVDAVLQVADLERKDVLFDLIKVDGKVGGSLGDTKLIKGVLIDKDMSHSQMPHSVKDARLAILTCPFEPPRPKTKHKLDISSVEEYNKLREYEKEKFMDMIKRVKDSGANLVICQWGFDDEANHLLMQNELPAVRWVGGPEIELIAIATNGRIVPRFEDLTPEKLGKAGIVREVSFGTTRDKMLVIEECANTRAVTIFVRGSNKMIVDESKRALHDAICAVRNLIVDNRVVYGGGAADVSCSLAVQKAADEIASIEQYAMRAFASALDAIPLALAENSGLSPIETLAEVKSRQVKEGNPSLGIDCNGRGENDMKKQFVNDPLISKRQQYLLATQLARAVLKIDDVITAGEADE</sequence>
<dbReference type="PROSITE" id="PS00750">
    <property type="entry name" value="TCP1_1"/>
    <property type="match status" value="1"/>
</dbReference>
<dbReference type="Proteomes" id="UP000030671">
    <property type="component" value="Unassembled WGS sequence"/>
</dbReference>
<evidence type="ECO:0000256" key="6">
    <source>
        <dbReference type="ARBA" id="ARBA00022840"/>
    </source>
</evidence>
<gene>
    <name evidence="11" type="ORF">HETIRDRAFT_383325</name>
</gene>
<dbReference type="InterPro" id="IPR054827">
    <property type="entry name" value="thermosome_alpha"/>
</dbReference>
<evidence type="ECO:0000256" key="3">
    <source>
        <dbReference type="ARBA" id="ARBA00011531"/>
    </source>
</evidence>
<dbReference type="PRINTS" id="PR00304">
    <property type="entry name" value="TCOMPLEXTCP1"/>
</dbReference>
<organism evidence="11 12">
    <name type="scientific">Heterobasidion irregulare (strain TC 32-1)</name>
    <dbReference type="NCBI Taxonomy" id="747525"/>
    <lineage>
        <taxon>Eukaryota</taxon>
        <taxon>Fungi</taxon>
        <taxon>Dikarya</taxon>
        <taxon>Basidiomycota</taxon>
        <taxon>Agaricomycotina</taxon>
        <taxon>Agaricomycetes</taxon>
        <taxon>Russulales</taxon>
        <taxon>Bondarzewiaceae</taxon>
        <taxon>Heterobasidion</taxon>
        <taxon>Heterobasidion annosum species complex</taxon>
    </lineage>
</organism>
<dbReference type="SUPFAM" id="SSF54849">
    <property type="entry name" value="GroEL-intermediate domain like"/>
    <property type="match status" value="1"/>
</dbReference>
<keyword evidence="7 10" id="KW-0143">Chaperone</keyword>
<dbReference type="GO" id="GO:0005524">
    <property type="term" value="F:ATP binding"/>
    <property type="evidence" value="ECO:0007669"/>
    <property type="project" value="UniProtKB-KW"/>
</dbReference>
<dbReference type="PANTHER" id="PTHR11353">
    <property type="entry name" value="CHAPERONIN"/>
    <property type="match status" value="1"/>
</dbReference>
<evidence type="ECO:0000256" key="7">
    <source>
        <dbReference type="ARBA" id="ARBA00023186"/>
    </source>
</evidence>
<evidence type="ECO:0000256" key="2">
    <source>
        <dbReference type="ARBA" id="ARBA00008020"/>
    </source>
</evidence>
<dbReference type="Pfam" id="PF00118">
    <property type="entry name" value="Cpn60_TCP1"/>
    <property type="match status" value="1"/>
</dbReference>
<dbReference type="Gene3D" id="1.10.560.10">
    <property type="entry name" value="GroEL-like equatorial domain"/>
    <property type="match status" value="1"/>
</dbReference>
<dbReference type="NCBIfam" id="NF041083">
    <property type="entry name" value="thermosome_beta"/>
    <property type="match status" value="1"/>
</dbReference>
<dbReference type="PROSITE" id="PS00751">
    <property type="entry name" value="TCP1_2"/>
    <property type="match status" value="1"/>
</dbReference>
<dbReference type="InterPro" id="IPR002194">
    <property type="entry name" value="Chaperonin_TCP-1_CS"/>
</dbReference>
<evidence type="ECO:0000256" key="5">
    <source>
        <dbReference type="ARBA" id="ARBA00022741"/>
    </source>
</evidence>
<evidence type="ECO:0000313" key="11">
    <source>
        <dbReference type="EMBL" id="ETW83266.1"/>
    </source>
</evidence>
<dbReference type="CDD" id="cd03339">
    <property type="entry name" value="TCP1_epsilon"/>
    <property type="match status" value="1"/>
</dbReference>
<dbReference type="InterPro" id="IPR053374">
    <property type="entry name" value="TCP-1_chaperonin"/>
</dbReference>
<dbReference type="NCBIfam" id="NF041082">
    <property type="entry name" value="thermosome_alpha"/>
    <property type="match status" value="1"/>
</dbReference>
<dbReference type="Gene3D" id="3.30.260.10">
    <property type="entry name" value="TCP-1-like chaperonin intermediate domain"/>
    <property type="match status" value="1"/>
</dbReference>
<evidence type="ECO:0000313" key="12">
    <source>
        <dbReference type="Proteomes" id="UP000030671"/>
    </source>
</evidence>
<dbReference type="Gene3D" id="3.50.7.10">
    <property type="entry name" value="GroEL"/>
    <property type="match status" value="1"/>
</dbReference>
<dbReference type="KEGG" id="hir:HETIRDRAFT_383325"/>
<dbReference type="RefSeq" id="XP_009545537.1">
    <property type="nucleotide sequence ID" value="XM_009547242.1"/>
</dbReference>
<dbReference type="STRING" id="747525.W4KDY1"/>
<name>W4KDY1_HETIT</name>
<keyword evidence="4" id="KW-0963">Cytoplasm</keyword>
<dbReference type="OrthoDB" id="10248520at2759"/>
<dbReference type="InterPro" id="IPR017998">
    <property type="entry name" value="Chaperone_TCP-1"/>
</dbReference>
<reference evidence="11 12" key="1">
    <citation type="journal article" date="2012" name="New Phytol.">
        <title>Insight into trade-off between wood decay and parasitism from the genome of a fungal forest pathogen.</title>
        <authorList>
            <person name="Olson A."/>
            <person name="Aerts A."/>
            <person name="Asiegbu F."/>
            <person name="Belbahri L."/>
            <person name="Bouzid O."/>
            <person name="Broberg A."/>
            <person name="Canback B."/>
            <person name="Coutinho P.M."/>
            <person name="Cullen D."/>
            <person name="Dalman K."/>
            <person name="Deflorio G."/>
            <person name="van Diepen L.T."/>
            <person name="Dunand C."/>
            <person name="Duplessis S."/>
            <person name="Durling M."/>
            <person name="Gonthier P."/>
            <person name="Grimwood J."/>
            <person name="Fossdal C.G."/>
            <person name="Hansson D."/>
            <person name="Henrissat B."/>
            <person name="Hietala A."/>
            <person name="Himmelstrand K."/>
            <person name="Hoffmeister D."/>
            <person name="Hogberg N."/>
            <person name="James T.Y."/>
            <person name="Karlsson M."/>
            <person name="Kohler A."/>
            <person name="Kues U."/>
            <person name="Lee Y.H."/>
            <person name="Lin Y.C."/>
            <person name="Lind M."/>
            <person name="Lindquist E."/>
            <person name="Lombard V."/>
            <person name="Lucas S."/>
            <person name="Lunden K."/>
            <person name="Morin E."/>
            <person name="Murat C."/>
            <person name="Park J."/>
            <person name="Raffaello T."/>
            <person name="Rouze P."/>
            <person name="Salamov A."/>
            <person name="Schmutz J."/>
            <person name="Solheim H."/>
            <person name="Stahlberg J."/>
            <person name="Velez H."/>
            <person name="de Vries R.P."/>
            <person name="Wiebenga A."/>
            <person name="Woodward S."/>
            <person name="Yakovlev I."/>
            <person name="Garbelotto M."/>
            <person name="Martin F."/>
            <person name="Grigoriev I.V."/>
            <person name="Stenlid J."/>
        </authorList>
    </citation>
    <scope>NUCLEOTIDE SEQUENCE [LARGE SCALE GENOMIC DNA]</scope>
    <source>
        <strain evidence="11 12">TC 32-1</strain>
    </source>
</reference>
<dbReference type="FunFam" id="3.50.7.10:FF:000003">
    <property type="entry name" value="T-complex protein 1 subunit epsilon"/>
    <property type="match status" value="1"/>
</dbReference>
<comment type="similarity">
    <text evidence="2 10">Belongs to the TCP-1 chaperonin family.</text>
</comment>
<evidence type="ECO:0000256" key="9">
    <source>
        <dbReference type="ARBA" id="ARBA00033325"/>
    </source>
</evidence>
<dbReference type="EMBL" id="KI925457">
    <property type="protein sequence ID" value="ETW83266.1"/>
    <property type="molecule type" value="Genomic_DNA"/>
</dbReference>
<proteinExistence type="inferred from homology"/>
<evidence type="ECO:0000256" key="4">
    <source>
        <dbReference type="ARBA" id="ARBA00022490"/>
    </source>
</evidence>
<dbReference type="NCBIfam" id="TIGR02343">
    <property type="entry name" value="chap_CCT_epsi"/>
    <property type="match status" value="1"/>
</dbReference>
<dbReference type="eggNOG" id="KOG0357">
    <property type="taxonomic scope" value="Eukaryota"/>
</dbReference>
<dbReference type="GO" id="GO:0140662">
    <property type="term" value="F:ATP-dependent protein folding chaperone"/>
    <property type="evidence" value="ECO:0007669"/>
    <property type="project" value="InterPro"/>
</dbReference>
<comment type="subcellular location">
    <subcellularLocation>
        <location evidence="1">Cytoplasm</location>
    </subcellularLocation>
</comment>
<dbReference type="GeneID" id="20672154"/>
<comment type="subunit">
    <text evidence="3">Heterooligomeric complex of about 850 to 900 kDa that forms two stacked rings, 12 to 16 nm in diameter.</text>
</comment>
<evidence type="ECO:0000256" key="8">
    <source>
        <dbReference type="ARBA" id="ARBA00024086"/>
    </source>
</evidence>
<keyword evidence="12" id="KW-1185">Reference proteome</keyword>
<dbReference type="AlphaFoldDB" id="W4KDY1"/>
<dbReference type="InterPro" id="IPR012718">
    <property type="entry name" value="Chap_CCT_epsi"/>
</dbReference>
<keyword evidence="6 10" id="KW-0067">ATP-binding</keyword>
<dbReference type="SUPFAM" id="SSF52029">
    <property type="entry name" value="GroEL apical domain-like"/>
    <property type="match status" value="1"/>
</dbReference>
<dbReference type="GO" id="GO:0005832">
    <property type="term" value="C:chaperonin-containing T-complex"/>
    <property type="evidence" value="ECO:0007669"/>
    <property type="project" value="UniProtKB-ARBA"/>
</dbReference>
<evidence type="ECO:0000256" key="10">
    <source>
        <dbReference type="RuleBase" id="RU004187"/>
    </source>
</evidence>
<dbReference type="InterPro" id="IPR027410">
    <property type="entry name" value="TCP-1-like_intermed_sf"/>
</dbReference>
<dbReference type="GO" id="GO:0016887">
    <property type="term" value="F:ATP hydrolysis activity"/>
    <property type="evidence" value="ECO:0007669"/>
    <property type="project" value="InterPro"/>
</dbReference>
<dbReference type="PROSITE" id="PS00995">
    <property type="entry name" value="TCP1_3"/>
    <property type="match status" value="1"/>
</dbReference>
<dbReference type="InterPro" id="IPR002423">
    <property type="entry name" value="Cpn60/GroEL/TCP-1"/>
</dbReference>
<dbReference type="FunCoup" id="W4KDY1">
    <property type="interactions" value="722"/>
</dbReference>
<protein>
    <recommendedName>
        <fullName evidence="8">T-complex protein 1 subunit epsilon</fullName>
    </recommendedName>
    <alternativeName>
        <fullName evidence="9">CCT-epsilon</fullName>
    </alternativeName>
</protein>